<proteinExistence type="inferred from homology"/>
<evidence type="ECO:0000313" key="8">
    <source>
        <dbReference type="EMBL" id="MCK7593186.1"/>
    </source>
</evidence>
<dbReference type="Pfam" id="PF03453">
    <property type="entry name" value="MoeA_N"/>
    <property type="match status" value="1"/>
</dbReference>
<dbReference type="InterPro" id="IPR036135">
    <property type="entry name" value="MoeA_linker/N_sf"/>
</dbReference>
<evidence type="ECO:0000313" key="9">
    <source>
        <dbReference type="Proteomes" id="UP001431449"/>
    </source>
</evidence>
<dbReference type="PANTHER" id="PTHR10192">
    <property type="entry name" value="MOLYBDOPTERIN BIOSYNTHESIS PROTEIN"/>
    <property type="match status" value="1"/>
</dbReference>
<dbReference type="SUPFAM" id="SSF53218">
    <property type="entry name" value="Molybdenum cofactor biosynthesis proteins"/>
    <property type="match status" value="1"/>
</dbReference>
<comment type="pathway">
    <text evidence="2 6">Cofactor biosynthesis; molybdopterin biosynthesis.</text>
</comment>
<dbReference type="InterPro" id="IPR005110">
    <property type="entry name" value="MoeA_linker/N"/>
</dbReference>
<evidence type="ECO:0000256" key="1">
    <source>
        <dbReference type="ARBA" id="ARBA00002901"/>
    </source>
</evidence>
<gene>
    <name evidence="8" type="ORF">M0G41_05820</name>
</gene>
<keyword evidence="6" id="KW-0460">Magnesium</keyword>
<organism evidence="8 9">
    <name type="scientific">Pseudomarimonas salicorniae</name>
    <dbReference type="NCBI Taxonomy" id="2933270"/>
    <lineage>
        <taxon>Bacteria</taxon>
        <taxon>Pseudomonadati</taxon>
        <taxon>Pseudomonadota</taxon>
        <taxon>Gammaproteobacteria</taxon>
        <taxon>Lysobacterales</taxon>
        <taxon>Lysobacteraceae</taxon>
        <taxon>Pseudomarimonas</taxon>
    </lineage>
</organism>
<dbReference type="CDD" id="cd00887">
    <property type="entry name" value="MoeA"/>
    <property type="match status" value="1"/>
</dbReference>
<dbReference type="SUPFAM" id="SSF63882">
    <property type="entry name" value="MoeA N-terminal region -like"/>
    <property type="match status" value="1"/>
</dbReference>
<keyword evidence="9" id="KW-1185">Reference proteome</keyword>
<comment type="cofactor">
    <cofactor evidence="6">
        <name>Mg(2+)</name>
        <dbReference type="ChEBI" id="CHEBI:18420"/>
    </cofactor>
</comment>
<evidence type="ECO:0000256" key="4">
    <source>
        <dbReference type="ARBA" id="ARBA00023150"/>
    </source>
</evidence>
<dbReference type="InterPro" id="IPR036688">
    <property type="entry name" value="MoeA_C_domain_IV_sf"/>
</dbReference>
<dbReference type="InterPro" id="IPR001453">
    <property type="entry name" value="MoaB/Mog_dom"/>
</dbReference>
<dbReference type="Gene3D" id="3.90.105.10">
    <property type="entry name" value="Molybdopterin biosynthesis moea protein, domain 2"/>
    <property type="match status" value="1"/>
</dbReference>
<dbReference type="InterPro" id="IPR038987">
    <property type="entry name" value="MoeA-like"/>
</dbReference>
<feature type="domain" description="MoaB/Mog" evidence="7">
    <location>
        <begin position="180"/>
        <end position="321"/>
    </location>
</feature>
<comment type="function">
    <text evidence="1 6">Catalyzes the insertion of molybdate into adenylated molybdopterin with the concomitant release of AMP.</text>
</comment>
<dbReference type="RefSeq" id="WP_248206383.1">
    <property type="nucleotide sequence ID" value="NZ_JALNMH010000004.1"/>
</dbReference>
<name>A0ABT0GF78_9GAMM</name>
<dbReference type="Gene3D" id="2.40.340.10">
    <property type="entry name" value="MoeA, C-terminal, domain IV"/>
    <property type="match status" value="1"/>
</dbReference>
<dbReference type="NCBIfam" id="NF045515">
    <property type="entry name" value="Glp_gephyrin"/>
    <property type="match status" value="1"/>
</dbReference>
<reference evidence="8" key="1">
    <citation type="submission" date="2022-04" db="EMBL/GenBank/DDBJ databases">
        <title>Lysobacter sp. CAU 1642 isolated from sea sand.</title>
        <authorList>
            <person name="Kim W."/>
        </authorList>
    </citation>
    <scope>NUCLEOTIDE SEQUENCE</scope>
    <source>
        <strain evidence="8">CAU 1642</strain>
    </source>
</reference>
<keyword evidence="4 6" id="KW-0501">Molybdenum cofactor biosynthesis</keyword>
<keyword evidence="6" id="KW-0500">Molybdenum</keyword>
<dbReference type="Gene3D" id="3.40.980.10">
    <property type="entry name" value="MoaB/Mog-like domain"/>
    <property type="match status" value="1"/>
</dbReference>
<evidence type="ECO:0000256" key="6">
    <source>
        <dbReference type="RuleBase" id="RU365090"/>
    </source>
</evidence>
<protein>
    <recommendedName>
        <fullName evidence="6">Molybdopterin molybdenumtransferase</fullName>
        <ecNumber evidence="6">2.10.1.1</ecNumber>
    </recommendedName>
</protein>
<dbReference type="InterPro" id="IPR036425">
    <property type="entry name" value="MoaB/Mog-like_dom_sf"/>
</dbReference>
<dbReference type="Proteomes" id="UP001431449">
    <property type="component" value="Unassembled WGS sequence"/>
</dbReference>
<dbReference type="PANTHER" id="PTHR10192:SF5">
    <property type="entry name" value="GEPHYRIN"/>
    <property type="match status" value="1"/>
</dbReference>
<dbReference type="InterPro" id="IPR005111">
    <property type="entry name" value="MoeA_C_domain_IV"/>
</dbReference>
<dbReference type="EC" id="2.10.1.1" evidence="6"/>
<dbReference type="NCBIfam" id="TIGR00177">
    <property type="entry name" value="molyb_syn"/>
    <property type="match status" value="1"/>
</dbReference>
<sequence>MNEAAPKDYAEALGLWLAEAPSPVVERLPPGEAAGRVLAEPVQALDALPPFDNAAMDGFALRLEGEALPEGTRLRPEGAQFAGDAEQVSSAEAIEITTGAVLPAGFDAVVPVERTTRLADGRIELTQAVRRGQHIRRCGSDIAAGSLVLPPGRVVDAEVQTIAAALGVARFGVARAPRIAVIATGPELVDDPAQPLGSGQIRNCNRPGLAARIRGAGAECVYQTTIGDDGDELEAAIAKAEAAGAQLVLSSGAVSMGRHDFVPDTLARLGARILFHRLRMRPGKPILAARLGSGLHYAGLPGNPVSTAVGFRFFVEPWIRRALGLPEERPLRLPLHAALPARGGFRFHLKARLCLDAGARLGVEILPGQESFRLAPMLEANCWAIIPADSPDLEAGSPVEVLPLCHLPAFPLSA</sequence>
<keyword evidence="6" id="KW-0479">Metal-binding</keyword>
<keyword evidence="6" id="KW-0808">Transferase</keyword>
<comment type="similarity">
    <text evidence="3 6">Belongs to the MoeA family.</text>
</comment>
<evidence type="ECO:0000256" key="5">
    <source>
        <dbReference type="ARBA" id="ARBA00047317"/>
    </source>
</evidence>
<dbReference type="EMBL" id="JALNMH010000004">
    <property type="protein sequence ID" value="MCK7593186.1"/>
    <property type="molecule type" value="Genomic_DNA"/>
</dbReference>
<evidence type="ECO:0000256" key="3">
    <source>
        <dbReference type="ARBA" id="ARBA00010763"/>
    </source>
</evidence>
<dbReference type="Pfam" id="PF03454">
    <property type="entry name" value="MoeA_C"/>
    <property type="match status" value="1"/>
</dbReference>
<evidence type="ECO:0000259" key="7">
    <source>
        <dbReference type="SMART" id="SM00852"/>
    </source>
</evidence>
<comment type="caution">
    <text evidence="8">The sequence shown here is derived from an EMBL/GenBank/DDBJ whole genome shotgun (WGS) entry which is preliminary data.</text>
</comment>
<evidence type="ECO:0000256" key="2">
    <source>
        <dbReference type="ARBA" id="ARBA00005046"/>
    </source>
</evidence>
<dbReference type="Gene3D" id="2.170.190.11">
    <property type="entry name" value="Molybdopterin biosynthesis moea protein, domain 3"/>
    <property type="match status" value="1"/>
</dbReference>
<dbReference type="Pfam" id="PF00994">
    <property type="entry name" value="MoCF_biosynth"/>
    <property type="match status" value="1"/>
</dbReference>
<comment type="catalytic activity">
    <reaction evidence="5">
        <text>adenylyl-molybdopterin + molybdate = Mo-molybdopterin + AMP + H(+)</text>
        <dbReference type="Rhea" id="RHEA:35047"/>
        <dbReference type="ChEBI" id="CHEBI:15378"/>
        <dbReference type="ChEBI" id="CHEBI:36264"/>
        <dbReference type="ChEBI" id="CHEBI:62727"/>
        <dbReference type="ChEBI" id="CHEBI:71302"/>
        <dbReference type="ChEBI" id="CHEBI:456215"/>
        <dbReference type="EC" id="2.10.1.1"/>
    </reaction>
</comment>
<dbReference type="SUPFAM" id="SSF63867">
    <property type="entry name" value="MoeA C-terminal domain-like"/>
    <property type="match status" value="1"/>
</dbReference>
<dbReference type="SMART" id="SM00852">
    <property type="entry name" value="MoCF_biosynth"/>
    <property type="match status" value="1"/>
</dbReference>
<accession>A0ABT0GF78</accession>